<accession>A0ABW2QUB0</accession>
<feature type="domain" description="6-phosphogluconate dehydrogenase C-terminal" evidence="5">
    <location>
        <begin position="191"/>
        <end position="323"/>
    </location>
</feature>
<dbReference type="EC" id="1.1.1.343" evidence="6"/>
<evidence type="ECO:0000256" key="2">
    <source>
        <dbReference type="ARBA" id="ARBA00008419"/>
    </source>
</evidence>
<evidence type="ECO:0000313" key="7">
    <source>
        <dbReference type="Proteomes" id="UP001596473"/>
    </source>
</evidence>
<evidence type="ECO:0000256" key="4">
    <source>
        <dbReference type="ARBA" id="ARBA00023064"/>
    </source>
</evidence>
<comment type="similarity">
    <text evidence="2">Belongs to the 6-phosphogluconate dehydrogenase family.</text>
</comment>
<gene>
    <name evidence="6" type="primary">gnd</name>
    <name evidence="6" type="ORF">ACFQNF_04275</name>
</gene>
<dbReference type="Pfam" id="PF00393">
    <property type="entry name" value="6PGD"/>
    <property type="match status" value="1"/>
</dbReference>
<organism evidence="6 7">
    <name type="scientific">Iodobacter arcticus</name>
    <dbReference type="NCBI Taxonomy" id="590593"/>
    <lineage>
        <taxon>Bacteria</taxon>
        <taxon>Pseudomonadati</taxon>
        <taxon>Pseudomonadota</taxon>
        <taxon>Betaproteobacteria</taxon>
        <taxon>Neisseriales</taxon>
        <taxon>Chitinibacteraceae</taxon>
        <taxon>Iodobacter</taxon>
    </lineage>
</organism>
<reference evidence="7" key="1">
    <citation type="journal article" date="2019" name="Int. J. Syst. Evol. Microbiol.">
        <title>The Global Catalogue of Microorganisms (GCM) 10K type strain sequencing project: providing services to taxonomists for standard genome sequencing and annotation.</title>
        <authorList>
            <consortium name="The Broad Institute Genomics Platform"/>
            <consortium name="The Broad Institute Genome Sequencing Center for Infectious Disease"/>
            <person name="Wu L."/>
            <person name="Ma J."/>
        </authorList>
    </citation>
    <scope>NUCLEOTIDE SEQUENCE [LARGE SCALE GENOMIC DNA]</scope>
    <source>
        <strain evidence="7">CCUG 62945</strain>
    </source>
</reference>
<dbReference type="EMBL" id="JBHTBQ010000006">
    <property type="protein sequence ID" value="MFC7419089.1"/>
    <property type="molecule type" value="Genomic_DNA"/>
</dbReference>
<dbReference type="NCBIfam" id="TIGR00872">
    <property type="entry name" value="gnd_rel"/>
    <property type="match status" value="1"/>
</dbReference>
<evidence type="ECO:0000256" key="1">
    <source>
        <dbReference type="ARBA" id="ARBA00004959"/>
    </source>
</evidence>
<proteinExistence type="inferred from homology"/>
<dbReference type="SMART" id="SM01350">
    <property type="entry name" value="6PGD"/>
    <property type="match status" value="1"/>
</dbReference>
<dbReference type="SUPFAM" id="SSF51735">
    <property type="entry name" value="NAD(P)-binding Rossmann-fold domains"/>
    <property type="match status" value="1"/>
</dbReference>
<evidence type="ECO:0000256" key="3">
    <source>
        <dbReference type="ARBA" id="ARBA00023002"/>
    </source>
</evidence>
<dbReference type="Gene3D" id="3.40.50.720">
    <property type="entry name" value="NAD(P)-binding Rossmann-like Domain"/>
    <property type="match status" value="1"/>
</dbReference>
<dbReference type="RefSeq" id="WP_380186353.1">
    <property type="nucleotide sequence ID" value="NZ_JBHTBQ010000006.1"/>
</dbReference>
<sequence>MLFPLGHKPSNENQQTRMLKMQIAMIGLGKMGSNMTRRLAAGGATVFGFDVSAETRTQLAAEHANIRSFDSVASLIAEMPSPRVVWMMLPAGEISETMFGELTALMAPGDLIIDGANAMYKDSQRHAKELNALGFKFMDAGVSGGVWGLANGYTIMIGGEKDAFAMAEPFVKILAPASDRGWIHAGPAGSGHYVKMVHNGIEYGMMQAFAEGFALLEAKKELNLDLAEVAETWRHGSVIRSWLLDLTADTLKNDTKLDDIQPFVPDSGEGRWTVLEAVELGVPAPVIAASLFQRYTTQGKGDYVAKLLSMMRNAFGGHHVAKK</sequence>
<dbReference type="InterPro" id="IPR006114">
    <property type="entry name" value="6PGDH_C"/>
</dbReference>
<dbReference type="Pfam" id="PF03446">
    <property type="entry name" value="NAD_binding_2"/>
    <property type="match status" value="1"/>
</dbReference>
<protein>
    <submittedName>
        <fullName evidence="6">Phosphogluconate dehydrogenase (NAD(+)-dependent, decarboxylating)</fullName>
        <ecNumber evidence="6">1.1.1.343</ecNumber>
    </submittedName>
</protein>
<dbReference type="PRINTS" id="PR00076">
    <property type="entry name" value="6PGDHDRGNASE"/>
</dbReference>
<evidence type="ECO:0000259" key="5">
    <source>
        <dbReference type="SMART" id="SM01350"/>
    </source>
</evidence>
<dbReference type="PANTHER" id="PTHR11811">
    <property type="entry name" value="6-PHOSPHOGLUCONATE DEHYDROGENASE"/>
    <property type="match status" value="1"/>
</dbReference>
<keyword evidence="7" id="KW-1185">Reference proteome</keyword>
<dbReference type="Gene3D" id="1.10.1040.10">
    <property type="entry name" value="N-(1-d-carboxylethyl)-l-norvaline Dehydrogenase, domain 2"/>
    <property type="match status" value="1"/>
</dbReference>
<dbReference type="InterPro" id="IPR004849">
    <property type="entry name" value="6DGDH_YqeC"/>
</dbReference>
<dbReference type="GO" id="GO:0016491">
    <property type="term" value="F:oxidoreductase activity"/>
    <property type="evidence" value="ECO:0007669"/>
    <property type="project" value="UniProtKB-KW"/>
</dbReference>
<evidence type="ECO:0000313" key="6">
    <source>
        <dbReference type="EMBL" id="MFC7419089.1"/>
    </source>
</evidence>
<dbReference type="InterPro" id="IPR008927">
    <property type="entry name" value="6-PGluconate_DH-like_C_sf"/>
</dbReference>
<dbReference type="InterPro" id="IPR006115">
    <property type="entry name" value="6PGDH_NADP-bd"/>
</dbReference>
<keyword evidence="4" id="KW-0311">Gluconate utilization</keyword>
<keyword evidence="3 6" id="KW-0560">Oxidoreductase</keyword>
<dbReference type="SUPFAM" id="SSF48179">
    <property type="entry name" value="6-phosphogluconate dehydrogenase C-terminal domain-like"/>
    <property type="match status" value="1"/>
</dbReference>
<comment type="pathway">
    <text evidence="1">Carbohydrate degradation; pentose phosphate pathway.</text>
</comment>
<dbReference type="NCBIfam" id="NF007161">
    <property type="entry name" value="PRK09599.1"/>
    <property type="match status" value="1"/>
</dbReference>
<dbReference type="Proteomes" id="UP001596473">
    <property type="component" value="Unassembled WGS sequence"/>
</dbReference>
<comment type="caution">
    <text evidence="6">The sequence shown here is derived from an EMBL/GenBank/DDBJ whole genome shotgun (WGS) entry which is preliminary data.</text>
</comment>
<dbReference type="InterPro" id="IPR006183">
    <property type="entry name" value="Pgluconate_DH"/>
</dbReference>
<dbReference type="InterPro" id="IPR013328">
    <property type="entry name" value="6PGD_dom2"/>
</dbReference>
<name>A0ABW2QUB0_9NEIS</name>
<dbReference type="InterPro" id="IPR036291">
    <property type="entry name" value="NAD(P)-bd_dom_sf"/>
</dbReference>